<sequence length="96" mass="11399">MWELEKIAKVLKHRIIKSEEELDNKPSILFCGMDSYQKRGLHSEAKKVGFKPVYSMKHPSIKVVMQKSSSRKIETDKFKTITIDIEHFWYLCRKLL</sequence>
<accession>A2BVX1</accession>
<evidence type="ECO:0000313" key="1">
    <source>
        <dbReference type="EMBL" id="ABM71932.1"/>
    </source>
</evidence>
<name>A2BVX1_PROM5</name>
<dbReference type="KEGG" id="pmc:P9515_07231"/>
<protein>
    <submittedName>
        <fullName evidence="1">Possible Vanadium/alternative nitrogenase delt</fullName>
    </submittedName>
</protein>
<dbReference type="AlphaFoldDB" id="A2BVX1"/>
<dbReference type="Proteomes" id="UP000001589">
    <property type="component" value="Chromosome"/>
</dbReference>
<dbReference type="HOGENOM" id="CLU_2357445_0_0_3"/>
<dbReference type="GeneID" id="60200708"/>
<dbReference type="OrthoDB" id="541939at2"/>
<organism evidence="1 2">
    <name type="scientific">Prochlorococcus marinus (strain MIT 9515)</name>
    <dbReference type="NCBI Taxonomy" id="167542"/>
    <lineage>
        <taxon>Bacteria</taxon>
        <taxon>Bacillati</taxon>
        <taxon>Cyanobacteriota</taxon>
        <taxon>Cyanophyceae</taxon>
        <taxon>Synechococcales</taxon>
        <taxon>Prochlorococcaceae</taxon>
        <taxon>Prochlorococcus</taxon>
    </lineage>
</organism>
<dbReference type="STRING" id="167542.P9515_07231"/>
<dbReference type="EMBL" id="CP000552">
    <property type="protein sequence ID" value="ABM71932.1"/>
    <property type="molecule type" value="Genomic_DNA"/>
</dbReference>
<dbReference type="RefSeq" id="WP_011820037.1">
    <property type="nucleotide sequence ID" value="NC_008817.1"/>
</dbReference>
<gene>
    <name evidence="1" type="ordered locus">P9515_07231</name>
</gene>
<proteinExistence type="predicted"/>
<reference evidence="1 2" key="1">
    <citation type="journal article" date="2007" name="PLoS Genet.">
        <title>Patterns and implications of gene gain and loss in the evolution of Prochlorococcus.</title>
        <authorList>
            <person name="Kettler G.C."/>
            <person name="Martiny A.C."/>
            <person name="Huang K."/>
            <person name="Zucker J."/>
            <person name="Coleman M.L."/>
            <person name="Rodrigue S."/>
            <person name="Chen F."/>
            <person name="Lapidus A."/>
            <person name="Ferriera S."/>
            <person name="Johnson J."/>
            <person name="Steglich C."/>
            <person name="Church G.M."/>
            <person name="Richardson P."/>
            <person name="Chisholm S.W."/>
        </authorList>
    </citation>
    <scope>NUCLEOTIDE SEQUENCE [LARGE SCALE GENOMIC DNA]</scope>
    <source>
        <strain evidence="1 2">MIT 9515</strain>
    </source>
</reference>
<evidence type="ECO:0000313" key="2">
    <source>
        <dbReference type="Proteomes" id="UP000001589"/>
    </source>
</evidence>